<keyword evidence="5" id="KW-1185">Reference proteome</keyword>
<dbReference type="EMBL" id="CP059693">
    <property type="protein sequence ID" value="WDE09788.1"/>
    <property type="molecule type" value="Genomic_DNA"/>
</dbReference>
<protein>
    <submittedName>
        <fullName evidence="4">DUF2057 domain-containing protein</fullName>
    </submittedName>
</protein>
<organism evidence="4 5">
    <name type="scientific">Thalassomonas haliotis</name>
    <dbReference type="NCBI Taxonomy" id="485448"/>
    <lineage>
        <taxon>Bacteria</taxon>
        <taxon>Pseudomonadati</taxon>
        <taxon>Pseudomonadota</taxon>
        <taxon>Gammaproteobacteria</taxon>
        <taxon>Alteromonadales</taxon>
        <taxon>Colwelliaceae</taxon>
        <taxon>Thalassomonas</taxon>
    </lineage>
</organism>
<evidence type="ECO:0000256" key="3">
    <source>
        <dbReference type="SAM" id="SignalP"/>
    </source>
</evidence>
<keyword evidence="2 3" id="KW-0732">Signal</keyword>
<feature type="signal peptide" evidence="3">
    <location>
        <begin position="1"/>
        <end position="17"/>
    </location>
</feature>
<dbReference type="InterPro" id="IPR018635">
    <property type="entry name" value="UPF0319"/>
</dbReference>
<dbReference type="Proteomes" id="UP001215231">
    <property type="component" value="Chromosome"/>
</dbReference>
<dbReference type="Pfam" id="PF09829">
    <property type="entry name" value="DUF2057"/>
    <property type="match status" value="1"/>
</dbReference>
<evidence type="ECO:0000313" key="4">
    <source>
        <dbReference type="EMBL" id="WDE09788.1"/>
    </source>
</evidence>
<sequence length="202" mass="23140">MRLSFLFLLFFSGSVFAGNLQLPKEITVVSINGQPYQDAFFASDTSIPLTQGQQLLVLEYKDIFENYEDDDHTKITSEPYVVIFTAGEQDELILKLPKIADEEQARNFANKFNVTLLDGANREHPAFIQDLMKYKAGLMTNHPLLKPRVTDPVKPAPGQDENALIQLKYWWQLAGEKQKRQFMHYLLLEEQKDSVADGEEAR</sequence>
<dbReference type="RefSeq" id="WP_337993073.1">
    <property type="nucleotide sequence ID" value="NZ_CP059693.1"/>
</dbReference>
<dbReference type="PANTHER" id="PTHR38108">
    <property type="entry name" value="UPF0319 PROTEIN YCCT"/>
    <property type="match status" value="1"/>
</dbReference>
<proteinExistence type="inferred from homology"/>
<accession>A0ABY7VA47</accession>
<comment type="similarity">
    <text evidence="1">Belongs to the UPF0319 family.</text>
</comment>
<name>A0ABY7VA47_9GAMM</name>
<dbReference type="PANTHER" id="PTHR38108:SF1">
    <property type="entry name" value="UPF0319 PROTEIN YCCT"/>
    <property type="match status" value="1"/>
</dbReference>
<gene>
    <name evidence="4" type="ORF">H3N35_15845</name>
</gene>
<feature type="chain" id="PRO_5046094322" evidence="3">
    <location>
        <begin position="18"/>
        <end position="202"/>
    </location>
</feature>
<evidence type="ECO:0000313" key="5">
    <source>
        <dbReference type="Proteomes" id="UP001215231"/>
    </source>
</evidence>
<evidence type="ECO:0000256" key="1">
    <source>
        <dbReference type="ARBA" id="ARBA00008490"/>
    </source>
</evidence>
<evidence type="ECO:0000256" key="2">
    <source>
        <dbReference type="ARBA" id="ARBA00022729"/>
    </source>
</evidence>
<reference evidence="4 5" key="1">
    <citation type="journal article" date="2022" name="Mar. Drugs">
        <title>Bioassay-Guided Fractionation Leads to the Detection of Cholic Acid Generated by the Rare Thalassomonas sp.</title>
        <authorList>
            <person name="Pheiffer F."/>
            <person name="Schneider Y.K."/>
            <person name="Hansen E.H."/>
            <person name="Andersen J.H."/>
            <person name="Isaksson J."/>
            <person name="Busche T."/>
            <person name="R C."/>
            <person name="Kalinowski J."/>
            <person name="Zyl L.V."/>
            <person name="Trindade M."/>
        </authorList>
    </citation>
    <scope>NUCLEOTIDE SEQUENCE [LARGE SCALE GENOMIC DNA]</scope>
    <source>
        <strain evidence="4 5">A5K-61T</strain>
    </source>
</reference>